<name>A0AAP2YW57_9EURY</name>
<evidence type="ECO:0000313" key="2">
    <source>
        <dbReference type="Proteomes" id="UP001321018"/>
    </source>
</evidence>
<reference evidence="1" key="1">
    <citation type="submission" date="2022-09" db="EMBL/GenBank/DDBJ databases">
        <title>Enrichment on poylsaccharides allowed isolation of novel metabolic and taxonomic groups of Haloarchaea.</title>
        <authorList>
            <person name="Sorokin D.Y."/>
            <person name="Elcheninov A.G."/>
            <person name="Khizhniak T.V."/>
            <person name="Kolganova T.V."/>
            <person name="Kublanov I.V."/>
        </authorList>
    </citation>
    <scope>NUCLEOTIDE SEQUENCE</scope>
    <source>
        <strain evidence="1">AArc-xg1-1</strain>
    </source>
</reference>
<dbReference type="InterPro" id="IPR018247">
    <property type="entry name" value="EF_Hand_1_Ca_BS"/>
</dbReference>
<dbReference type="EMBL" id="JAOPKA010000002">
    <property type="protein sequence ID" value="MCU4740622.1"/>
    <property type="molecule type" value="Genomic_DNA"/>
</dbReference>
<protein>
    <recommendedName>
        <fullName evidence="3">EF-hand domain-containing protein</fullName>
    </recommendedName>
</protein>
<dbReference type="AlphaFoldDB" id="A0AAP2YW57"/>
<sequence>MVEERTIVKSGLAAGAVGLAGVAASGTVTAQSDESLLVDDFASWDGENDLNEYSSAGSVANGDGSGELVDGALRLEYDGGGWFLSNVRQDVSDYTHLELVVRGDDVEEDGIQLEVGGVEGMLSELTDDSIETAFSTVSVDLVDVGVDRSSVDDIWLNFWQANDGAIEIDEIRFVDAGTGAGPPAIDGTQPADTTGDGLYNDLTGSGSTTTTDVNVFFENVDNPDVADYPQYYDFDGNGQVSVTDVVELFESI</sequence>
<accession>A0AAP2YW57</accession>
<gene>
    <name evidence="1" type="ORF">OB960_04310</name>
</gene>
<comment type="caution">
    <text evidence="1">The sequence shown here is derived from an EMBL/GenBank/DDBJ whole genome shotgun (WGS) entry which is preliminary data.</text>
</comment>
<dbReference type="SUPFAM" id="SSF49785">
    <property type="entry name" value="Galactose-binding domain-like"/>
    <property type="match status" value="1"/>
</dbReference>
<evidence type="ECO:0008006" key="3">
    <source>
        <dbReference type="Google" id="ProtNLM"/>
    </source>
</evidence>
<dbReference type="InterPro" id="IPR008979">
    <property type="entry name" value="Galactose-bd-like_sf"/>
</dbReference>
<dbReference type="Gene3D" id="2.60.120.430">
    <property type="entry name" value="Galactose-binding lectin"/>
    <property type="match status" value="1"/>
</dbReference>
<proteinExistence type="predicted"/>
<dbReference type="Proteomes" id="UP001321018">
    <property type="component" value="Unassembled WGS sequence"/>
</dbReference>
<dbReference type="PROSITE" id="PS00018">
    <property type="entry name" value="EF_HAND_1"/>
    <property type="match status" value="1"/>
</dbReference>
<dbReference type="RefSeq" id="WP_338002466.1">
    <property type="nucleotide sequence ID" value="NZ_JAOPKA010000002.1"/>
</dbReference>
<organism evidence="1 2">
    <name type="scientific">Natronoglomus mannanivorans</name>
    <dbReference type="NCBI Taxonomy" id="2979990"/>
    <lineage>
        <taxon>Archaea</taxon>
        <taxon>Methanobacteriati</taxon>
        <taxon>Methanobacteriota</taxon>
        <taxon>Stenosarchaea group</taxon>
        <taxon>Halobacteria</taxon>
        <taxon>Halobacteriales</taxon>
        <taxon>Natrialbaceae</taxon>
        <taxon>Natronoglomus</taxon>
    </lineage>
</organism>
<evidence type="ECO:0000313" key="1">
    <source>
        <dbReference type="EMBL" id="MCU4740622.1"/>
    </source>
</evidence>